<dbReference type="Gene3D" id="1.25.40.10">
    <property type="entry name" value="Tetratricopeptide repeat domain"/>
    <property type="match status" value="1"/>
</dbReference>
<evidence type="ECO:0000313" key="6">
    <source>
        <dbReference type="Proteomes" id="UP000008810"/>
    </source>
</evidence>
<proteinExistence type="predicted"/>
<sequence length="319" mass="34124">GATWGWDVNSHAGALKAAAARRSTPHVKSLHAVLLKLGLSASAILATSLALRCELPCYARALFDEMPRRDIVSWTSLDSLALMRLMVASGVAPNGYTLSGGLLACAGVGEAALAIGKEIHARVFKMSSYGLVGSVVENGVLDMYARVRSTDYARRLRSGQAEEALGLFASMVSYGVCADGFSYAIIVDACGKLALLKLGMQVHARVIGGGFESDLVVSNSLLDMYAKCGCVDSAELVFKLALSLDVLWTTMISAYGKFGRAQDAVCMFDRMAYLGVKRDGLTYLAVLSACSHGGLLREGWHYFKFLFDGQSSVKLQPEH</sequence>
<dbReference type="FunFam" id="1.25.40.10:FF:000144">
    <property type="entry name" value="Pentatricopeptide repeat-containing protein, mitochondrial"/>
    <property type="match status" value="1"/>
</dbReference>
<keyword evidence="2" id="KW-0809">Transit peptide</keyword>
<evidence type="ECO:0000256" key="1">
    <source>
        <dbReference type="ARBA" id="ARBA00022737"/>
    </source>
</evidence>
<reference evidence="4 5" key="1">
    <citation type="journal article" date="2010" name="Nature">
        <title>Genome sequencing and analysis of the model grass Brachypodium distachyon.</title>
        <authorList>
            <consortium name="International Brachypodium Initiative"/>
        </authorList>
    </citation>
    <scope>NUCLEOTIDE SEQUENCE [LARGE SCALE GENOMIC DNA]</scope>
    <source>
        <strain evidence="4 5">Bd21</strain>
    </source>
</reference>
<dbReference type="Pfam" id="PF01535">
    <property type="entry name" value="PPR"/>
    <property type="match status" value="2"/>
</dbReference>
<dbReference type="InParanoid" id="A0A0Q3G7V0"/>
<keyword evidence="1" id="KW-0677">Repeat</keyword>
<dbReference type="FunCoup" id="A0A0Q3G7V0">
    <property type="interactions" value="41"/>
</dbReference>
<dbReference type="Pfam" id="PF13041">
    <property type="entry name" value="PPR_2"/>
    <property type="match status" value="1"/>
</dbReference>
<gene>
    <name evidence="4" type="ORF">BRADI_2g35401v3</name>
</gene>
<dbReference type="GO" id="GO:0009451">
    <property type="term" value="P:RNA modification"/>
    <property type="evidence" value="ECO:0007669"/>
    <property type="project" value="InterPro"/>
</dbReference>
<evidence type="ECO:0000313" key="5">
    <source>
        <dbReference type="EnsemblPlants" id="KQK07431"/>
    </source>
</evidence>
<reference evidence="5" key="3">
    <citation type="submission" date="2018-08" db="UniProtKB">
        <authorList>
            <consortium name="EnsemblPlants"/>
        </authorList>
    </citation>
    <scope>IDENTIFICATION</scope>
    <source>
        <strain evidence="5">cv. Bd21</strain>
    </source>
</reference>
<feature type="non-terminal residue" evidence="4">
    <location>
        <position position="1"/>
    </location>
</feature>
<dbReference type="Proteomes" id="UP000008810">
    <property type="component" value="Chromosome 2"/>
</dbReference>
<protein>
    <submittedName>
        <fullName evidence="4 5">Uncharacterized protein</fullName>
    </submittedName>
</protein>
<evidence type="ECO:0000256" key="3">
    <source>
        <dbReference type="PROSITE-ProRule" id="PRU00708"/>
    </source>
</evidence>
<dbReference type="GO" id="GO:0003723">
    <property type="term" value="F:RNA binding"/>
    <property type="evidence" value="ECO:0007669"/>
    <property type="project" value="InterPro"/>
</dbReference>
<evidence type="ECO:0000256" key="2">
    <source>
        <dbReference type="ARBA" id="ARBA00022946"/>
    </source>
</evidence>
<dbReference type="PANTHER" id="PTHR47926:SF449">
    <property type="entry name" value="PENTATRICOPEPTIDE REPEAT-CONTAINING PROTEIN"/>
    <property type="match status" value="1"/>
</dbReference>
<dbReference type="EMBL" id="CM000881">
    <property type="protein sequence ID" value="KQK07431.1"/>
    <property type="molecule type" value="Genomic_DNA"/>
</dbReference>
<accession>A0A0Q3G7V0</accession>
<keyword evidence="6" id="KW-1185">Reference proteome</keyword>
<reference evidence="4" key="2">
    <citation type="submission" date="2017-06" db="EMBL/GenBank/DDBJ databases">
        <title>WGS assembly of Brachypodium distachyon.</title>
        <authorList>
            <consortium name="The International Brachypodium Initiative"/>
            <person name="Lucas S."/>
            <person name="Harmon-Smith M."/>
            <person name="Lail K."/>
            <person name="Tice H."/>
            <person name="Grimwood J."/>
            <person name="Bruce D."/>
            <person name="Barry K."/>
            <person name="Shu S."/>
            <person name="Lindquist E."/>
            <person name="Wang M."/>
            <person name="Pitluck S."/>
            <person name="Vogel J.P."/>
            <person name="Garvin D.F."/>
            <person name="Mockler T.C."/>
            <person name="Schmutz J."/>
            <person name="Rokhsar D."/>
            <person name="Bevan M.W."/>
        </authorList>
    </citation>
    <scope>NUCLEOTIDE SEQUENCE</scope>
    <source>
        <strain evidence="4">Bd21</strain>
    </source>
</reference>
<evidence type="ECO:0000313" key="4">
    <source>
        <dbReference type="EMBL" id="KQK07431.1"/>
    </source>
</evidence>
<name>A0A0Q3G7V0_BRADI</name>
<dbReference type="EnsemblPlants" id="KQK07431">
    <property type="protein sequence ID" value="KQK07431"/>
    <property type="gene ID" value="BRADI_2g35401v3"/>
</dbReference>
<dbReference type="Gramene" id="KQK07431">
    <property type="protein sequence ID" value="KQK07431"/>
    <property type="gene ID" value="BRADI_2g35401v3"/>
</dbReference>
<dbReference type="OrthoDB" id="1881423at2759"/>
<dbReference type="ExpressionAtlas" id="A0A0Q3G7V0">
    <property type="expression patterns" value="baseline"/>
</dbReference>
<feature type="repeat" description="PPR" evidence="3">
    <location>
        <begin position="244"/>
        <end position="278"/>
    </location>
</feature>
<dbReference type="AlphaFoldDB" id="A0A0Q3G7V0"/>
<dbReference type="PANTHER" id="PTHR47926">
    <property type="entry name" value="PENTATRICOPEPTIDE REPEAT-CONTAINING PROTEIN"/>
    <property type="match status" value="1"/>
</dbReference>
<organism evidence="4">
    <name type="scientific">Brachypodium distachyon</name>
    <name type="common">Purple false brome</name>
    <name type="synonym">Trachynia distachya</name>
    <dbReference type="NCBI Taxonomy" id="15368"/>
    <lineage>
        <taxon>Eukaryota</taxon>
        <taxon>Viridiplantae</taxon>
        <taxon>Streptophyta</taxon>
        <taxon>Embryophyta</taxon>
        <taxon>Tracheophyta</taxon>
        <taxon>Spermatophyta</taxon>
        <taxon>Magnoliopsida</taxon>
        <taxon>Liliopsida</taxon>
        <taxon>Poales</taxon>
        <taxon>Poaceae</taxon>
        <taxon>BOP clade</taxon>
        <taxon>Pooideae</taxon>
        <taxon>Stipodae</taxon>
        <taxon>Brachypodieae</taxon>
        <taxon>Brachypodium</taxon>
    </lineage>
</organism>
<dbReference type="InterPro" id="IPR046960">
    <property type="entry name" value="PPR_At4g14850-like_plant"/>
</dbReference>
<dbReference type="InterPro" id="IPR011990">
    <property type="entry name" value="TPR-like_helical_dom_sf"/>
</dbReference>
<dbReference type="NCBIfam" id="TIGR00756">
    <property type="entry name" value="PPR"/>
    <property type="match status" value="1"/>
</dbReference>
<dbReference type="PROSITE" id="PS51375">
    <property type="entry name" value="PPR"/>
    <property type="match status" value="1"/>
</dbReference>
<dbReference type="InterPro" id="IPR002885">
    <property type="entry name" value="PPR_rpt"/>
</dbReference>